<evidence type="ECO:0000256" key="5">
    <source>
        <dbReference type="SAM" id="MobiDB-lite"/>
    </source>
</evidence>
<sequence length="396" mass="41909">MRPARTASGTPGVPGVPGVPGTRISVVICVYTEERWDDILAAVDSVRTQSLPAQETLLVVDHNTRLLRRLKDHYGDGDDGSDADVGAEADTDAGAGQRVRVVANVGPRGLSSGRNTGIAVSCGEVIAFLDDDAVAERDWLRHFAAAYADPRVLAVGGRTVPVWASRRRPVWFPEEFDWVVGCSYRGLPPGRVRVRNVLGGNASFRREAFDAAGGFASGIGRDGDKRPLGCEETELCIRLTRARPDALLLIDDRAVIHHKVPAARERFGYFRSRTYAEGLSKALVTRSVGAQAGLETERRYTTRVLPAGIARGLRDALLGRAGGAGRAGAIVAGVAAAAGGYLVGTARARRGGPRFTVAAVPDLSAPDPSAPSAHARADDGPARSRHESTSRREGAA</sequence>
<reference evidence="7 8" key="1">
    <citation type="submission" date="2020-11" db="EMBL/GenBank/DDBJ databases">
        <title>Complete genome sequence unveiled secondary metabolic potentials in Streptomyces solisilvae HNM0141.</title>
        <authorList>
            <person name="Huang X."/>
        </authorList>
    </citation>
    <scope>NUCLEOTIDE SEQUENCE [LARGE SCALE GENOMIC DNA]</scope>
    <source>
        <strain evidence="7 8">HNM0141</strain>
    </source>
</reference>
<dbReference type="EMBL" id="CP065050">
    <property type="protein sequence ID" value="QPI61673.1"/>
    <property type="molecule type" value="Genomic_DNA"/>
</dbReference>
<evidence type="ECO:0000256" key="3">
    <source>
        <dbReference type="ARBA" id="ARBA00022676"/>
    </source>
</evidence>
<dbReference type="InterPro" id="IPR029044">
    <property type="entry name" value="Nucleotide-diphossugar_trans"/>
</dbReference>
<proteinExistence type="inferred from homology"/>
<keyword evidence="3" id="KW-0328">Glycosyltransferase</keyword>
<organism evidence="7 8">
    <name type="scientific">Streptomyces malaysiensis</name>
    <dbReference type="NCBI Taxonomy" id="92644"/>
    <lineage>
        <taxon>Bacteria</taxon>
        <taxon>Bacillati</taxon>
        <taxon>Actinomycetota</taxon>
        <taxon>Actinomycetes</taxon>
        <taxon>Kitasatosporales</taxon>
        <taxon>Streptomycetaceae</taxon>
        <taxon>Streptomyces</taxon>
        <taxon>Streptomyces violaceusniger group</taxon>
    </lineage>
</organism>
<dbReference type="PANTHER" id="PTHR43179:SF12">
    <property type="entry name" value="GALACTOFURANOSYLTRANSFERASE GLFT2"/>
    <property type="match status" value="1"/>
</dbReference>
<evidence type="ECO:0000256" key="2">
    <source>
        <dbReference type="ARBA" id="ARBA00006739"/>
    </source>
</evidence>
<gene>
    <name evidence="7" type="ORF">I1A49_11375</name>
</gene>
<dbReference type="InterPro" id="IPR001173">
    <property type="entry name" value="Glyco_trans_2-like"/>
</dbReference>
<dbReference type="Proteomes" id="UP000663421">
    <property type="component" value="Chromosome"/>
</dbReference>
<evidence type="ECO:0000313" key="8">
    <source>
        <dbReference type="Proteomes" id="UP000663421"/>
    </source>
</evidence>
<comment type="similarity">
    <text evidence="2">Belongs to the glycosyltransferase 2 family.</text>
</comment>
<accession>A0ABX6WKQ4</accession>
<dbReference type="PANTHER" id="PTHR43179">
    <property type="entry name" value="RHAMNOSYLTRANSFERASE WBBL"/>
    <property type="match status" value="1"/>
</dbReference>
<keyword evidence="4" id="KW-0808">Transferase</keyword>
<comment type="pathway">
    <text evidence="1">Cell wall biogenesis; cell wall polysaccharide biosynthesis.</text>
</comment>
<feature type="region of interest" description="Disordered" evidence="5">
    <location>
        <begin position="358"/>
        <end position="396"/>
    </location>
</feature>
<evidence type="ECO:0000256" key="1">
    <source>
        <dbReference type="ARBA" id="ARBA00004776"/>
    </source>
</evidence>
<evidence type="ECO:0000256" key="4">
    <source>
        <dbReference type="ARBA" id="ARBA00022679"/>
    </source>
</evidence>
<keyword evidence="8" id="KW-1185">Reference proteome</keyword>
<feature type="domain" description="Glycosyltransferase 2-like" evidence="6">
    <location>
        <begin position="78"/>
        <end position="210"/>
    </location>
</feature>
<protein>
    <submittedName>
        <fullName evidence="7">Glycosyltransferase family 2 protein</fullName>
    </submittedName>
</protein>
<evidence type="ECO:0000313" key="7">
    <source>
        <dbReference type="EMBL" id="QPI61673.1"/>
    </source>
</evidence>
<evidence type="ECO:0000259" key="6">
    <source>
        <dbReference type="Pfam" id="PF00535"/>
    </source>
</evidence>
<dbReference type="Pfam" id="PF00535">
    <property type="entry name" value="Glycos_transf_2"/>
    <property type="match status" value="1"/>
</dbReference>
<name>A0ABX6WKQ4_STRMQ</name>
<dbReference type="SUPFAM" id="SSF53448">
    <property type="entry name" value="Nucleotide-diphospho-sugar transferases"/>
    <property type="match status" value="1"/>
</dbReference>
<feature type="compositionally biased region" description="Low complexity" evidence="5">
    <location>
        <begin position="358"/>
        <end position="374"/>
    </location>
</feature>
<feature type="compositionally biased region" description="Basic and acidic residues" evidence="5">
    <location>
        <begin position="375"/>
        <end position="396"/>
    </location>
</feature>
<dbReference type="Gene3D" id="3.90.550.10">
    <property type="entry name" value="Spore Coat Polysaccharide Biosynthesis Protein SpsA, Chain A"/>
    <property type="match status" value="1"/>
</dbReference>